<keyword evidence="3" id="KW-1185">Reference proteome</keyword>
<feature type="compositionally biased region" description="Acidic residues" evidence="1">
    <location>
        <begin position="313"/>
        <end position="322"/>
    </location>
</feature>
<dbReference type="EMBL" id="KN818326">
    <property type="protein sequence ID" value="KIL58939.1"/>
    <property type="molecule type" value="Genomic_DNA"/>
</dbReference>
<dbReference type="HOGENOM" id="CLU_794799_0_0_1"/>
<dbReference type="InParanoid" id="A0A0C2SXS8"/>
<dbReference type="Proteomes" id="UP000054549">
    <property type="component" value="Unassembled WGS sequence"/>
</dbReference>
<organism evidence="2 3">
    <name type="scientific">Amanita muscaria (strain Koide BX008)</name>
    <dbReference type="NCBI Taxonomy" id="946122"/>
    <lineage>
        <taxon>Eukaryota</taxon>
        <taxon>Fungi</taxon>
        <taxon>Dikarya</taxon>
        <taxon>Basidiomycota</taxon>
        <taxon>Agaricomycotina</taxon>
        <taxon>Agaricomycetes</taxon>
        <taxon>Agaricomycetidae</taxon>
        <taxon>Agaricales</taxon>
        <taxon>Pluteineae</taxon>
        <taxon>Amanitaceae</taxon>
        <taxon>Amanita</taxon>
    </lineage>
</organism>
<dbReference type="STRING" id="946122.A0A0C2SXS8"/>
<gene>
    <name evidence="2" type="ORF">M378DRAFT_111586</name>
</gene>
<evidence type="ECO:0000313" key="3">
    <source>
        <dbReference type="Proteomes" id="UP000054549"/>
    </source>
</evidence>
<name>A0A0C2SXS8_AMAMK</name>
<feature type="compositionally biased region" description="Basic and acidic residues" evidence="1">
    <location>
        <begin position="303"/>
        <end position="312"/>
    </location>
</feature>
<protein>
    <submittedName>
        <fullName evidence="2">Uncharacterized protein</fullName>
    </submittedName>
</protein>
<reference evidence="2 3" key="1">
    <citation type="submission" date="2014-04" db="EMBL/GenBank/DDBJ databases">
        <title>Evolutionary Origins and Diversification of the Mycorrhizal Mutualists.</title>
        <authorList>
            <consortium name="DOE Joint Genome Institute"/>
            <consortium name="Mycorrhizal Genomics Consortium"/>
            <person name="Kohler A."/>
            <person name="Kuo A."/>
            <person name="Nagy L.G."/>
            <person name="Floudas D."/>
            <person name="Copeland A."/>
            <person name="Barry K.W."/>
            <person name="Cichocki N."/>
            <person name="Veneault-Fourrey C."/>
            <person name="LaButti K."/>
            <person name="Lindquist E.A."/>
            <person name="Lipzen A."/>
            <person name="Lundell T."/>
            <person name="Morin E."/>
            <person name="Murat C."/>
            <person name="Riley R."/>
            <person name="Ohm R."/>
            <person name="Sun H."/>
            <person name="Tunlid A."/>
            <person name="Henrissat B."/>
            <person name="Grigoriev I.V."/>
            <person name="Hibbett D.S."/>
            <person name="Martin F."/>
        </authorList>
    </citation>
    <scope>NUCLEOTIDE SEQUENCE [LARGE SCALE GENOMIC DNA]</scope>
    <source>
        <strain evidence="2 3">Koide BX008</strain>
    </source>
</reference>
<accession>A0A0C2SXS8</accession>
<proteinExistence type="predicted"/>
<evidence type="ECO:0000256" key="1">
    <source>
        <dbReference type="SAM" id="MobiDB-lite"/>
    </source>
</evidence>
<dbReference type="AlphaFoldDB" id="A0A0C2SXS8"/>
<sequence length="322" mass="36094">MTKRPYSDVSDDMMNVINILTALNTPQSTQTAEQIRHLIPDVLSHGVGGQRGITRPAGEFTVDEIVRSFGLDYNIYPFNTGKHVWTIEDSELDFTMTPHFKSLMSNYGRNFDRSSEAACRTGLDLMLNECLTVMKGNYDPTVASARDRQRTPTPFDDLRIYSEVAFNHKILPLSTSPTRVSGRLDYGIGRILNPAGGAETQRRRRFQCFLAVVEAKPDHAVGLGVPQLLTYLACLRQSRLERKRTDASVYGVSSDGYQYLFVTITHAGIVKMSDIFNIVHGKELKVLGWLKYILEETTAMSPTEKKSGGSDKNDEEDLNDLD</sequence>
<feature type="region of interest" description="Disordered" evidence="1">
    <location>
        <begin position="301"/>
        <end position="322"/>
    </location>
</feature>
<dbReference type="OrthoDB" id="3265684at2759"/>
<evidence type="ECO:0000313" key="2">
    <source>
        <dbReference type="EMBL" id="KIL58939.1"/>
    </source>
</evidence>